<dbReference type="InterPro" id="IPR006121">
    <property type="entry name" value="HMA_dom"/>
</dbReference>
<dbReference type="Gene3D" id="3.30.70.100">
    <property type="match status" value="1"/>
</dbReference>
<name>A0A1R0H2J6_9FUNG</name>
<keyword evidence="4" id="KW-0186">Copper</keyword>
<comment type="similarity">
    <text evidence="7">Belongs to the ATX1 family.</text>
</comment>
<dbReference type="PROSITE" id="PS50846">
    <property type="entry name" value="HMA_2"/>
    <property type="match status" value="1"/>
</dbReference>
<protein>
    <submittedName>
        <fullName evidence="10">Copper transport protein ATX1</fullName>
    </submittedName>
</protein>
<keyword evidence="11" id="KW-1185">Reference proteome</keyword>
<evidence type="ECO:0000259" key="9">
    <source>
        <dbReference type="PROSITE" id="PS50846"/>
    </source>
</evidence>
<gene>
    <name evidence="10" type="ORF">AYI68_g2519</name>
</gene>
<dbReference type="CDD" id="cd00371">
    <property type="entry name" value="HMA"/>
    <property type="match status" value="1"/>
</dbReference>
<dbReference type="PANTHER" id="PTHR46365:SF1">
    <property type="entry name" value="COPPER TRANSPORT PROTEIN ATOX1"/>
    <property type="match status" value="1"/>
</dbReference>
<evidence type="ECO:0000256" key="7">
    <source>
        <dbReference type="ARBA" id="ARBA00038171"/>
    </source>
</evidence>
<proteinExistence type="inferred from homology"/>
<dbReference type="GO" id="GO:0046872">
    <property type="term" value="F:metal ion binding"/>
    <property type="evidence" value="ECO:0007669"/>
    <property type="project" value="UniProtKB-KW"/>
</dbReference>
<accession>A0A1R0H2J6</accession>
<reference evidence="10 11" key="1">
    <citation type="journal article" date="2016" name="Mol. Biol. Evol.">
        <title>Genome-Wide Survey of Gut Fungi (Harpellales) Reveals the First Horizontally Transferred Ubiquitin Gene from a Mosquito Host.</title>
        <authorList>
            <person name="Wang Y."/>
            <person name="White M.M."/>
            <person name="Kvist S."/>
            <person name="Moncalvo J.M."/>
        </authorList>
    </citation>
    <scope>NUCLEOTIDE SEQUENCE [LARGE SCALE GENOMIC DNA]</scope>
    <source>
        <strain evidence="10 11">ALG-7-W6</strain>
    </source>
</reference>
<evidence type="ECO:0000256" key="1">
    <source>
        <dbReference type="ARBA" id="ARBA00022448"/>
    </source>
</evidence>
<dbReference type="InterPro" id="IPR051881">
    <property type="entry name" value="Copper_transport_ATOX1-like"/>
</dbReference>
<dbReference type="Proteomes" id="UP000187455">
    <property type="component" value="Unassembled WGS sequence"/>
</dbReference>
<dbReference type="EMBL" id="LSSL01000952">
    <property type="protein sequence ID" value="OLY83337.1"/>
    <property type="molecule type" value="Genomic_DNA"/>
</dbReference>
<dbReference type="Pfam" id="PF00403">
    <property type="entry name" value="HMA"/>
    <property type="match status" value="1"/>
</dbReference>
<evidence type="ECO:0000256" key="3">
    <source>
        <dbReference type="ARBA" id="ARBA00022796"/>
    </source>
</evidence>
<organism evidence="10 11">
    <name type="scientific">Smittium mucronatum</name>
    <dbReference type="NCBI Taxonomy" id="133383"/>
    <lineage>
        <taxon>Eukaryota</taxon>
        <taxon>Fungi</taxon>
        <taxon>Fungi incertae sedis</taxon>
        <taxon>Zoopagomycota</taxon>
        <taxon>Kickxellomycotina</taxon>
        <taxon>Harpellomycetes</taxon>
        <taxon>Harpellales</taxon>
        <taxon>Legeriomycetaceae</taxon>
        <taxon>Smittium</taxon>
    </lineage>
</organism>
<evidence type="ECO:0000313" key="11">
    <source>
        <dbReference type="Proteomes" id="UP000187455"/>
    </source>
</evidence>
<keyword evidence="1" id="KW-0813">Transport</keyword>
<dbReference type="OrthoDB" id="689350at2759"/>
<dbReference type="PANTHER" id="PTHR46365">
    <property type="entry name" value="COPPER TRANSPORT PROTEIN ATOX1"/>
    <property type="match status" value="1"/>
</dbReference>
<evidence type="ECO:0000256" key="6">
    <source>
        <dbReference type="ARBA" id="ARBA00023186"/>
    </source>
</evidence>
<dbReference type="AlphaFoldDB" id="A0A1R0H2J6"/>
<evidence type="ECO:0000256" key="4">
    <source>
        <dbReference type="ARBA" id="ARBA00023008"/>
    </source>
</evidence>
<dbReference type="InterPro" id="IPR036163">
    <property type="entry name" value="HMA_dom_sf"/>
</dbReference>
<keyword evidence="5" id="KW-0406">Ion transport</keyword>
<evidence type="ECO:0000256" key="2">
    <source>
        <dbReference type="ARBA" id="ARBA00022723"/>
    </source>
</evidence>
<evidence type="ECO:0000256" key="5">
    <source>
        <dbReference type="ARBA" id="ARBA00023065"/>
    </source>
</evidence>
<dbReference type="FunFam" id="3.30.70.100:FF:000008">
    <property type="entry name" value="Copper transport protein ATOX1"/>
    <property type="match status" value="1"/>
</dbReference>
<feature type="region of interest" description="Disordered" evidence="8">
    <location>
        <begin position="23"/>
        <end position="48"/>
    </location>
</feature>
<sequence>MCKSLGIQKTPPINIHQLSSSVSKSSSLPSPHLSQVLIPPKSSSLPSPHLSPKYQFSFLSCNTYKFKVAMNCNGCSGSVKRVLDRLDGVQDVDIDLPSQTVSVTTSLPQDTIFQTIRKTGKQTEIIS</sequence>
<comment type="caution">
    <text evidence="10">The sequence shown here is derived from an EMBL/GenBank/DDBJ whole genome shotgun (WGS) entry which is preliminary data.</text>
</comment>
<feature type="domain" description="HMA" evidence="9">
    <location>
        <begin position="61"/>
        <end position="124"/>
    </location>
</feature>
<keyword evidence="2" id="KW-0479">Metal-binding</keyword>
<dbReference type="STRING" id="133383.A0A1R0H2J6"/>
<evidence type="ECO:0000256" key="8">
    <source>
        <dbReference type="SAM" id="MobiDB-lite"/>
    </source>
</evidence>
<dbReference type="GO" id="GO:0005829">
    <property type="term" value="C:cytosol"/>
    <property type="evidence" value="ECO:0007669"/>
    <property type="project" value="TreeGrafter"/>
</dbReference>
<dbReference type="SUPFAM" id="SSF55008">
    <property type="entry name" value="HMA, heavy metal-associated domain"/>
    <property type="match status" value="1"/>
</dbReference>
<dbReference type="GO" id="GO:0006825">
    <property type="term" value="P:copper ion transport"/>
    <property type="evidence" value="ECO:0007669"/>
    <property type="project" value="UniProtKB-KW"/>
</dbReference>
<keyword evidence="3" id="KW-0187">Copper transport</keyword>
<keyword evidence="6" id="KW-0143">Chaperone</keyword>
<dbReference type="GO" id="GO:0016531">
    <property type="term" value="F:copper chaperone activity"/>
    <property type="evidence" value="ECO:0007669"/>
    <property type="project" value="TreeGrafter"/>
</dbReference>
<evidence type="ECO:0000313" key="10">
    <source>
        <dbReference type="EMBL" id="OLY83337.1"/>
    </source>
</evidence>